<name>A0AAX2J6Y5_KINKI</name>
<sequence length="70" mass="7875">MKKAMILGVITLTLAACADTRSHISSNATSWEHKEYEVGKAKQDLDEQQQETARHGEAQRVYKNGVPTFR</sequence>
<gene>
    <name evidence="3" type="ORF">NCTC10529_02023</name>
</gene>
<protein>
    <recommendedName>
        <fullName evidence="5">Lipoprotein</fullName>
    </recommendedName>
</protein>
<evidence type="ECO:0000256" key="1">
    <source>
        <dbReference type="SAM" id="MobiDB-lite"/>
    </source>
</evidence>
<evidence type="ECO:0008006" key="5">
    <source>
        <dbReference type="Google" id="ProtNLM"/>
    </source>
</evidence>
<reference evidence="3 4" key="1">
    <citation type="submission" date="2018-06" db="EMBL/GenBank/DDBJ databases">
        <authorList>
            <consortium name="Pathogen Informatics"/>
            <person name="Doyle S."/>
        </authorList>
    </citation>
    <scope>NUCLEOTIDE SEQUENCE [LARGE SCALE GENOMIC DNA]</scope>
    <source>
        <strain evidence="3 4">NCTC10529</strain>
    </source>
</reference>
<keyword evidence="2" id="KW-0732">Signal</keyword>
<dbReference type="RefSeq" id="WP_003787613.1">
    <property type="nucleotide sequence ID" value="NZ_CP045141.1"/>
</dbReference>
<evidence type="ECO:0000256" key="2">
    <source>
        <dbReference type="SAM" id="SignalP"/>
    </source>
</evidence>
<feature type="signal peptide" evidence="2">
    <location>
        <begin position="1"/>
        <end position="18"/>
    </location>
</feature>
<organism evidence="3 4">
    <name type="scientific">Kingella kingae</name>
    <dbReference type="NCBI Taxonomy" id="504"/>
    <lineage>
        <taxon>Bacteria</taxon>
        <taxon>Pseudomonadati</taxon>
        <taxon>Pseudomonadota</taxon>
        <taxon>Betaproteobacteria</taxon>
        <taxon>Neisseriales</taxon>
        <taxon>Neisseriaceae</taxon>
        <taxon>Kingella</taxon>
    </lineage>
</organism>
<dbReference type="PROSITE" id="PS51257">
    <property type="entry name" value="PROKAR_LIPOPROTEIN"/>
    <property type="match status" value="1"/>
</dbReference>
<dbReference type="GeneID" id="93263282"/>
<feature type="region of interest" description="Disordered" evidence="1">
    <location>
        <begin position="44"/>
        <end position="70"/>
    </location>
</feature>
<proteinExistence type="predicted"/>
<dbReference type="EMBL" id="LS483426">
    <property type="protein sequence ID" value="SQH25810.1"/>
    <property type="molecule type" value="Genomic_DNA"/>
</dbReference>
<evidence type="ECO:0000313" key="4">
    <source>
        <dbReference type="Proteomes" id="UP000248598"/>
    </source>
</evidence>
<dbReference type="Proteomes" id="UP000248598">
    <property type="component" value="Chromosome 1"/>
</dbReference>
<evidence type="ECO:0000313" key="3">
    <source>
        <dbReference type="EMBL" id="SQH25810.1"/>
    </source>
</evidence>
<dbReference type="AlphaFoldDB" id="A0AAX2J6Y5"/>
<feature type="chain" id="PRO_5043589734" description="Lipoprotein" evidence="2">
    <location>
        <begin position="19"/>
        <end position="70"/>
    </location>
</feature>
<accession>A0AAX2J6Y5</accession>